<proteinExistence type="predicted"/>
<reference evidence="5 6" key="1">
    <citation type="journal article" date="2010" name="Appl. Environ. Microbiol.">
        <title>The genome sequence of the crenarchaeon Acidilobus saccharovorans supports a new order, Acidilobales, and suggests an important ecological role in terrestrial acidic hot springs.</title>
        <authorList>
            <person name="Mardanov A.V."/>
            <person name="Svetlitchnyi V.A."/>
            <person name="Beletsky A.V."/>
            <person name="Prokofeva M.I."/>
            <person name="Bonch-Osmolovskaya E.A."/>
            <person name="Ravin N.V."/>
            <person name="Skryabin K.G."/>
        </authorList>
    </citation>
    <scope>NUCLEOTIDE SEQUENCE [LARGE SCALE GENOMIC DNA]</scope>
    <source>
        <strain evidence="6">DSM 16705 / JCM 18335 / VKM B-2471 / 345-15</strain>
    </source>
</reference>
<dbReference type="InParanoid" id="D9Q207"/>
<dbReference type="EMBL" id="CP001742">
    <property type="protein sequence ID" value="ADL19345.1"/>
    <property type="molecule type" value="Genomic_DNA"/>
</dbReference>
<dbReference type="FunCoup" id="D9Q207">
    <property type="interactions" value="5"/>
</dbReference>
<dbReference type="KEGG" id="asc:ASAC_0940"/>
<dbReference type="PROSITE" id="PS00211">
    <property type="entry name" value="ABC_TRANSPORTER_1"/>
    <property type="match status" value="1"/>
</dbReference>
<dbReference type="Proteomes" id="UP000000346">
    <property type="component" value="Chromosome"/>
</dbReference>
<dbReference type="InterPro" id="IPR050166">
    <property type="entry name" value="ABC_transporter_ATP-bind"/>
</dbReference>
<dbReference type="eggNOG" id="arCOG00193">
    <property type="taxonomic scope" value="Archaea"/>
</dbReference>
<dbReference type="SMART" id="SM00382">
    <property type="entry name" value="AAA"/>
    <property type="match status" value="1"/>
</dbReference>
<dbReference type="SUPFAM" id="SSF52540">
    <property type="entry name" value="P-loop containing nucleoside triphosphate hydrolases"/>
    <property type="match status" value="1"/>
</dbReference>
<dbReference type="GO" id="GO:0016887">
    <property type="term" value="F:ATP hydrolysis activity"/>
    <property type="evidence" value="ECO:0007669"/>
    <property type="project" value="InterPro"/>
</dbReference>
<name>D9Q207_ACIS3</name>
<accession>D9Q207</accession>
<evidence type="ECO:0000313" key="6">
    <source>
        <dbReference type="Proteomes" id="UP000000346"/>
    </source>
</evidence>
<dbReference type="PROSITE" id="PS50893">
    <property type="entry name" value="ABC_TRANSPORTER_2"/>
    <property type="match status" value="1"/>
</dbReference>
<dbReference type="PANTHER" id="PTHR42788:SF13">
    <property type="entry name" value="ALIPHATIC SULFONATES IMPORT ATP-BINDING PROTEIN SSUB"/>
    <property type="match status" value="1"/>
</dbReference>
<keyword evidence="3" id="KW-0067">ATP-binding</keyword>
<protein>
    <submittedName>
        <fullName evidence="5">ABC-type nitrate transporter, ATPase component</fullName>
    </submittedName>
</protein>
<dbReference type="InterPro" id="IPR017871">
    <property type="entry name" value="ABC_transporter-like_CS"/>
</dbReference>
<dbReference type="InterPro" id="IPR027417">
    <property type="entry name" value="P-loop_NTPase"/>
</dbReference>
<evidence type="ECO:0000259" key="4">
    <source>
        <dbReference type="PROSITE" id="PS50893"/>
    </source>
</evidence>
<sequence length="273" mass="30338">MIRWGGYVGRTSSLEAVAPSAAAGPVLEAEDISFSYNNYKVLDHVNLEVDENNFVVIVGPSGAGKSTLLRILGGFIKPSSGRVLLMNEEVTRPTPKIMMVHQSIVTFPWMTVLDNVLMGTEVRHLPKDVARQVALQMIEVVGLKGFEHFYPKELSGGMRQRVAIARALAADPIVLLMDEPFSHLDELTAESLRREVYNMLFNVNTPLKGVVMVTHNLAEAVELADVVYILNGRPATITGKVKINLPRPRNPRDPEFMNYTDVLYDYIAEYRGA</sequence>
<dbReference type="RefSeq" id="WP_013266857.1">
    <property type="nucleotide sequence ID" value="NC_014374.1"/>
</dbReference>
<feature type="domain" description="ABC transporter" evidence="4">
    <location>
        <begin position="27"/>
        <end position="257"/>
    </location>
</feature>
<evidence type="ECO:0000256" key="3">
    <source>
        <dbReference type="ARBA" id="ARBA00022840"/>
    </source>
</evidence>
<dbReference type="AlphaFoldDB" id="D9Q207"/>
<keyword evidence="2" id="KW-0547">Nucleotide-binding</keyword>
<organism evidence="5 6">
    <name type="scientific">Acidilobus saccharovorans (strain DSM 16705 / JCM 18335 / VKM B-2471 / 345-15)</name>
    <dbReference type="NCBI Taxonomy" id="666510"/>
    <lineage>
        <taxon>Archaea</taxon>
        <taxon>Thermoproteota</taxon>
        <taxon>Thermoprotei</taxon>
        <taxon>Acidilobales</taxon>
        <taxon>Acidilobaceae</taxon>
        <taxon>Acidilobus</taxon>
    </lineage>
</organism>
<gene>
    <name evidence="5" type="ordered locus">ASAC_0940</name>
</gene>
<dbReference type="GeneID" id="9499181"/>
<dbReference type="Pfam" id="PF00005">
    <property type="entry name" value="ABC_tran"/>
    <property type="match status" value="1"/>
</dbReference>
<evidence type="ECO:0000256" key="1">
    <source>
        <dbReference type="ARBA" id="ARBA00022448"/>
    </source>
</evidence>
<dbReference type="Gene3D" id="3.40.50.300">
    <property type="entry name" value="P-loop containing nucleotide triphosphate hydrolases"/>
    <property type="match status" value="1"/>
</dbReference>
<dbReference type="GO" id="GO:0005524">
    <property type="term" value="F:ATP binding"/>
    <property type="evidence" value="ECO:0007669"/>
    <property type="project" value="UniProtKB-KW"/>
</dbReference>
<dbReference type="InterPro" id="IPR003439">
    <property type="entry name" value="ABC_transporter-like_ATP-bd"/>
</dbReference>
<keyword evidence="1" id="KW-0813">Transport</keyword>
<dbReference type="STRING" id="666510.ASAC_0940"/>
<dbReference type="OrthoDB" id="10909at2157"/>
<dbReference type="PANTHER" id="PTHR42788">
    <property type="entry name" value="TAURINE IMPORT ATP-BINDING PROTEIN-RELATED"/>
    <property type="match status" value="1"/>
</dbReference>
<dbReference type="HOGENOM" id="CLU_000604_1_22_2"/>
<dbReference type="InterPro" id="IPR003593">
    <property type="entry name" value="AAA+_ATPase"/>
</dbReference>
<dbReference type="CDD" id="cd03293">
    <property type="entry name" value="ABC_NrtD_SsuB_transporters"/>
    <property type="match status" value="1"/>
</dbReference>
<evidence type="ECO:0000313" key="5">
    <source>
        <dbReference type="EMBL" id="ADL19345.1"/>
    </source>
</evidence>
<evidence type="ECO:0000256" key="2">
    <source>
        <dbReference type="ARBA" id="ARBA00022741"/>
    </source>
</evidence>
<keyword evidence="6" id="KW-1185">Reference proteome</keyword>